<dbReference type="InterPro" id="IPR036179">
    <property type="entry name" value="Ig-like_dom_sf"/>
</dbReference>
<dbReference type="SUPFAM" id="SSF57424">
    <property type="entry name" value="LDL receptor-like module"/>
    <property type="match status" value="3"/>
</dbReference>
<keyword evidence="3" id="KW-0812">Transmembrane</keyword>
<evidence type="ECO:0000313" key="11">
    <source>
        <dbReference type="EMBL" id="CAB3410949.1"/>
    </source>
</evidence>
<comment type="caution">
    <text evidence="8">Lacks conserved residue(s) required for the propagation of feature annotation.</text>
</comment>
<dbReference type="OrthoDB" id="9990982at2759"/>
<dbReference type="GO" id="GO:0005886">
    <property type="term" value="C:plasma membrane"/>
    <property type="evidence" value="ECO:0007669"/>
    <property type="project" value="TreeGrafter"/>
</dbReference>
<dbReference type="GO" id="GO:0012505">
    <property type="term" value="C:endomembrane system"/>
    <property type="evidence" value="ECO:0007669"/>
    <property type="project" value="UniProtKB-SubCell"/>
</dbReference>
<dbReference type="PANTHER" id="PTHR24270:SF59">
    <property type="entry name" value="LDL RECEPTOR REPEAT-CONTAINING PROTEIN EGG-1-RELATED"/>
    <property type="match status" value="1"/>
</dbReference>
<evidence type="ECO:0000256" key="5">
    <source>
        <dbReference type="ARBA" id="ARBA00022989"/>
    </source>
</evidence>
<dbReference type="CDD" id="cd00112">
    <property type="entry name" value="LDLa"/>
    <property type="match status" value="3"/>
</dbReference>
<keyword evidence="7 8" id="KW-1015">Disulfide bond</keyword>
<organism evidence="11 12">
    <name type="scientific">Caenorhabditis bovis</name>
    <dbReference type="NCBI Taxonomy" id="2654633"/>
    <lineage>
        <taxon>Eukaryota</taxon>
        <taxon>Metazoa</taxon>
        <taxon>Ecdysozoa</taxon>
        <taxon>Nematoda</taxon>
        <taxon>Chromadorea</taxon>
        <taxon>Rhabditida</taxon>
        <taxon>Rhabditina</taxon>
        <taxon>Rhabditomorpha</taxon>
        <taxon>Rhabditoidea</taxon>
        <taxon>Rhabditidae</taxon>
        <taxon>Peloderinae</taxon>
        <taxon>Caenorhabditis</taxon>
    </lineage>
</organism>
<evidence type="ECO:0000259" key="10">
    <source>
        <dbReference type="PROSITE" id="PS50835"/>
    </source>
</evidence>
<evidence type="ECO:0000256" key="7">
    <source>
        <dbReference type="ARBA" id="ARBA00023157"/>
    </source>
</evidence>
<keyword evidence="9" id="KW-0732">Signal</keyword>
<keyword evidence="6" id="KW-0472">Membrane</keyword>
<dbReference type="CDD" id="cd00096">
    <property type="entry name" value="Ig"/>
    <property type="match status" value="1"/>
</dbReference>
<feature type="disulfide bond" evidence="8">
    <location>
        <begin position="293"/>
        <end position="308"/>
    </location>
</feature>
<comment type="caution">
    <text evidence="11">The sequence shown here is derived from an EMBL/GenBank/DDBJ whole genome shotgun (WGS) entry which is preliminary data.</text>
</comment>
<dbReference type="Proteomes" id="UP000494206">
    <property type="component" value="Unassembled WGS sequence"/>
</dbReference>
<dbReference type="InterPro" id="IPR007110">
    <property type="entry name" value="Ig-like_dom"/>
</dbReference>
<dbReference type="Pfam" id="PF07679">
    <property type="entry name" value="I-set"/>
    <property type="match status" value="1"/>
</dbReference>
<feature type="chain" id="PRO_5035745796" description="Ig-like domain-containing protein" evidence="9">
    <location>
        <begin position="19"/>
        <end position="386"/>
    </location>
</feature>
<dbReference type="PROSITE" id="PS50068">
    <property type="entry name" value="LDLRA_2"/>
    <property type="match status" value="3"/>
</dbReference>
<dbReference type="Pfam" id="PF00057">
    <property type="entry name" value="Ldl_recept_a"/>
    <property type="match status" value="3"/>
</dbReference>
<dbReference type="InterPro" id="IPR036055">
    <property type="entry name" value="LDL_receptor-like_sf"/>
</dbReference>
<dbReference type="PANTHER" id="PTHR24270">
    <property type="entry name" value="LOW-DENSITY LIPOPROTEIN RECEPTOR-RELATED"/>
    <property type="match status" value="1"/>
</dbReference>
<keyword evidence="12" id="KW-1185">Reference proteome</keyword>
<keyword evidence="4" id="KW-0677">Repeat</keyword>
<dbReference type="InterPro" id="IPR013098">
    <property type="entry name" value="Ig_I-set"/>
</dbReference>
<evidence type="ECO:0000256" key="6">
    <source>
        <dbReference type="ARBA" id="ARBA00023136"/>
    </source>
</evidence>
<dbReference type="InterPro" id="IPR002172">
    <property type="entry name" value="LDrepeatLR_classA_rpt"/>
</dbReference>
<gene>
    <name evidence="11" type="ORF">CBOVIS_LOCUS12392</name>
</gene>
<feature type="disulfide bond" evidence="8">
    <location>
        <begin position="125"/>
        <end position="137"/>
    </location>
</feature>
<evidence type="ECO:0000256" key="9">
    <source>
        <dbReference type="SAM" id="SignalP"/>
    </source>
</evidence>
<comment type="subcellular location">
    <subcellularLocation>
        <location evidence="2">Endomembrane system</location>
    </subcellularLocation>
    <subcellularLocation>
        <location evidence="1">Membrane</location>
        <topology evidence="1">Single-pass membrane protein</topology>
    </subcellularLocation>
</comment>
<dbReference type="Gene3D" id="4.10.400.10">
    <property type="entry name" value="Low-density Lipoprotein Receptor"/>
    <property type="match status" value="3"/>
</dbReference>
<proteinExistence type="predicted"/>
<protein>
    <recommendedName>
        <fullName evidence="10">Ig-like domain-containing protein</fullName>
    </recommendedName>
</protein>
<name>A0A8S1F566_9PELO</name>
<accession>A0A8S1F566</accession>
<keyword evidence="5" id="KW-1133">Transmembrane helix</keyword>
<feature type="disulfide bond" evidence="8">
    <location>
        <begin position="274"/>
        <end position="286"/>
    </location>
</feature>
<dbReference type="InterPro" id="IPR050685">
    <property type="entry name" value="LDLR"/>
</dbReference>
<dbReference type="SUPFAM" id="SSF48726">
    <property type="entry name" value="Immunoglobulin"/>
    <property type="match status" value="1"/>
</dbReference>
<dbReference type="AlphaFoldDB" id="A0A8S1F566"/>
<feature type="domain" description="Ig-like" evidence="10">
    <location>
        <begin position="168"/>
        <end position="263"/>
    </location>
</feature>
<evidence type="ECO:0000313" key="12">
    <source>
        <dbReference type="Proteomes" id="UP000494206"/>
    </source>
</evidence>
<feature type="disulfide bond" evidence="8">
    <location>
        <begin position="132"/>
        <end position="150"/>
    </location>
</feature>
<dbReference type="InterPro" id="IPR013783">
    <property type="entry name" value="Ig-like_fold"/>
</dbReference>
<evidence type="ECO:0000256" key="4">
    <source>
        <dbReference type="ARBA" id="ARBA00022737"/>
    </source>
</evidence>
<evidence type="ECO:0000256" key="3">
    <source>
        <dbReference type="ARBA" id="ARBA00022692"/>
    </source>
</evidence>
<evidence type="ECO:0000256" key="1">
    <source>
        <dbReference type="ARBA" id="ARBA00004167"/>
    </source>
</evidence>
<dbReference type="SMART" id="SM00192">
    <property type="entry name" value="LDLa"/>
    <property type="match status" value="3"/>
</dbReference>
<dbReference type="GO" id="GO:0016192">
    <property type="term" value="P:vesicle-mediated transport"/>
    <property type="evidence" value="ECO:0007669"/>
    <property type="project" value="UniProtKB-ARBA"/>
</dbReference>
<feature type="disulfide bond" evidence="8">
    <location>
        <begin position="281"/>
        <end position="299"/>
    </location>
</feature>
<dbReference type="InterPro" id="IPR023415">
    <property type="entry name" value="LDLR_class-A_CS"/>
</dbReference>
<feature type="signal peptide" evidence="9">
    <location>
        <begin position="1"/>
        <end position="18"/>
    </location>
</feature>
<dbReference type="PROSITE" id="PS50835">
    <property type="entry name" value="IG_LIKE"/>
    <property type="match status" value="1"/>
</dbReference>
<feature type="disulfide bond" evidence="8">
    <location>
        <begin position="333"/>
        <end position="348"/>
    </location>
</feature>
<dbReference type="Gene3D" id="2.60.40.10">
    <property type="entry name" value="Immunoglobulins"/>
    <property type="match status" value="1"/>
</dbReference>
<sequence>MAFSLFSVVSLSVIYRLAINFPELPYTIELKQSDSDEFVANSLHIAAAIEKLIEPIHGQHAVRVSEYRYHKIIGTLAYIDVFTDKESPRLSDVLLSAIRNGTIGDLKVSDEGFELHVVRDSEAFCTPTEFTCLDKSCIPADRRCDGRRDCADGSDEHKTHAKCKQHQPIIYQTEKVVFAARRTTAHLSAAVDAGSNVQIAWSRDGLLLGIGSVTVASDPRIEVYQKGEKHVLRIANVTDDDDGTYKMIVQGMNVEADFELRITSDSTFRESDDCPSGERACKSGHCIPIAEFCDRRIQCPDGDDEEHCEKVDCRSNEFECESNHICVPTIVMCDGWRDCHDGSDERFCNVTRKSYKHGATKLNVKCEDGSTPKFSLHGSSYCWSNT</sequence>
<reference evidence="11 12" key="1">
    <citation type="submission" date="2020-04" db="EMBL/GenBank/DDBJ databases">
        <authorList>
            <person name="Laetsch R D."/>
            <person name="Stevens L."/>
            <person name="Kumar S."/>
            <person name="Blaxter L. M."/>
        </authorList>
    </citation>
    <scope>NUCLEOTIDE SEQUENCE [LARGE SCALE GENOMIC DNA]</scope>
</reference>
<dbReference type="PROSITE" id="PS01209">
    <property type="entry name" value="LDLRA_1"/>
    <property type="match status" value="1"/>
</dbReference>
<dbReference type="PRINTS" id="PR00261">
    <property type="entry name" value="LDLRECEPTOR"/>
</dbReference>
<evidence type="ECO:0000256" key="8">
    <source>
        <dbReference type="PROSITE-ProRule" id="PRU00124"/>
    </source>
</evidence>
<evidence type="ECO:0000256" key="2">
    <source>
        <dbReference type="ARBA" id="ARBA00004308"/>
    </source>
</evidence>
<dbReference type="EMBL" id="CADEPM010000012">
    <property type="protein sequence ID" value="CAB3410949.1"/>
    <property type="molecule type" value="Genomic_DNA"/>
</dbReference>